<evidence type="ECO:0000313" key="3">
    <source>
        <dbReference type="Proteomes" id="UP001046870"/>
    </source>
</evidence>
<evidence type="ECO:0000313" key="2">
    <source>
        <dbReference type="EMBL" id="KAG7488447.1"/>
    </source>
</evidence>
<feature type="region of interest" description="Disordered" evidence="1">
    <location>
        <begin position="1"/>
        <end position="23"/>
    </location>
</feature>
<feature type="compositionally biased region" description="Basic and acidic residues" evidence="1">
    <location>
        <begin position="1"/>
        <end position="12"/>
    </location>
</feature>
<keyword evidence="3" id="KW-1185">Reference proteome</keyword>
<reference evidence="2" key="1">
    <citation type="submission" date="2021-01" db="EMBL/GenBank/DDBJ databases">
        <authorList>
            <person name="Zahm M."/>
            <person name="Roques C."/>
            <person name="Cabau C."/>
            <person name="Klopp C."/>
            <person name="Donnadieu C."/>
            <person name="Jouanno E."/>
            <person name="Lampietro C."/>
            <person name="Louis A."/>
            <person name="Herpin A."/>
            <person name="Echchiki A."/>
            <person name="Berthelot C."/>
            <person name="Parey E."/>
            <person name="Roest-Crollius H."/>
            <person name="Braasch I."/>
            <person name="Postlethwait J."/>
            <person name="Bobe J."/>
            <person name="Montfort J."/>
            <person name="Bouchez O."/>
            <person name="Begum T."/>
            <person name="Mejri S."/>
            <person name="Adams A."/>
            <person name="Chen W.-J."/>
            <person name="Guiguen Y."/>
        </authorList>
    </citation>
    <scope>NUCLEOTIDE SEQUENCE</scope>
    <source>
        <strain evidence="2">YG-15Mar2019-1</strain>
        <tissue evidence="2">Brain</tissue>
    </source>
</reference>
<dbReference type="Proteomes" id="UP001046870">
    <property type="component" value="Chromosome 2"/>
</dbReference>
<accession>A0A9D3QFK7</accession>
<name>A0A9D3QFK7_MEGAT</name>
<feature type="region of interest" description="Disordered" evidence="1">
    <location>
        <begin position="75"/>
        <end position="129"/>
    </location>
</feature>
<dbReference type="AlphaFoldDB" id="A0A9D3QFK7"/>
<organism evidence="2 3">
    <name type="scientific">Megalops atlanticus</name>
    <name type="common">Tarpon</name>
    <name type="synonym">Clupea gigantea</name>
    <dbReference type="NCBI Taxonomy" id="7932"/>
    <lineage>
        <taxon>Eukaryota</taxon>
        <taxon>Metazoa</taxon>
        <taxon>Chordata</taxon>
        <taxon>Craniata</taxon>
        <taxon>Vertebrata</taxon>
        <taxon>Euteleostomi</taxon>
        <taxon>Actinopterygii</taxon>
        <taxon>Neopterygii</taxon>
        <taxon>Teleostei</taxon>
        <taxon>Elopiformes</taxon>
        <taxon>Megalopidae</taxon>
        <taxon>Megalops</taxon>
    </lineage>
</organism>
<proteinExistence type="predicted"/>
<sequence length="129" mass="14849">MEKVHKVKHDSDETTEQTKSQLQLSEKQIKQELEEFLCQGNGGVVWGASFSEEEELKAEIITEKPEKVECLIFPPFDTSEDHRKSVKREDVMPPQSNSDTNRRNMKNKERISRICLSSRQPTTDVNEAA</sequence>
<feature type="compositionally biased region" description="Polar residues" evidence="1">
    <location>
        <begin position="115"/>
        <end position="129"/>
    </location>
</feature>
<feature type="compositionally biased region" description="Basic and acidic residues" evidence="1">
    <location>
        <begin position="79"/>
        <end position="91"/>
    </location>
</feature>
<protein>
    <submittedName>
        <fullName evidence="2">Uncharacterized protein</fullName>
    </submittedName>
</protein>
<feature type="compositionally biased region" description="Basic and acidic residues" evidence="1">
    <location>
        <begin position="100"/>
        <end position="112"/>
    </location>
</feature>
<evidence type="ECO:0000256" key="1">
    <source>
        <dbReference type="SAM" id="MobiDB-lite"/>
    </source>
</evidence>
<dbReference type="EMBL" id="JAFDVH010000002">
    <property type="protein sequence ID" value="KAG7488447.1"/>
    <property type="molecule type" value="Genomic_DNA"/>
</dbReference>
<gene>
    <name evidence="2" type="ORF">MATL_G00032940</name>
</gene>
<comment type="caution">
    <text evidence="2">The sequence shown here is derived from an EMBL/GenBank/DDBJ whole genome shotgun (WGS) entry which is preliminary data.</text>
</comment>